<accession>A0ACB9SJV6</accession>
<name>A0ACB9SJV6_HOLOL</name>
<protein>
    <submittedName>
        <fullName evidence="1">Alpha-tocopherol transfer protein-related</fullName>
    </submittedName>
</protein>
<organism evidence="1 2">
    <name type="scientific">Holotrichia oblita</name>
    <name type="common">Chafer beetle</name>
    <dbReference type="NCBI Taxonomy" id="644536"/>
    <lineage>
        <taxon>Eukaryota</taxon>
        <taxon>Metazoa</taxon>
        <taxon>Ecdysozoa</taxon>
        <taxon>Arthropoda</taxon>
        <taxon>Hexapoda</taxon>
        <taxon>Insecta</taxon>
        <taxon>Pterygota</taxon>
        <taxon>Neoptera</taxon>
        <taxon>Endopterygota</taxon>
        <taxon>Coleoptera</taxon>
        <taxon>Polyphaga</taxon>
        <taxon>Scarabaeiformia</taxon>
        <taxon>Scarabaeidae</taxon>
        <taxon>Melolonthinae</taxon>
        <taxon>Holotrichia</taxon>
    </lineage>
</organism>
<proteinExistence type="predicted"/>
<reference evidence="1" key="1">
    <citation type="submission" date="2022-04" db="EMBL/GenBank/DDBJ databases">
        <title>Chromosome-scale genome assembly of Holotrichia oblita Faldermann.</title>
        <authorList>
            <person name="Rongchong L."/>
        </authorList>
    </citation>
    <scope>NUCLEOTIDE SEQUENCE</scope>
    <source>
        <strain evidence="1">81SQS9</strain>
    </source>
</reference>
<comment type="caution">
    <text evidence="1">The sequence shown here is derived from an EMBL/GenBank/DDBJ whole genome shotgun (WGS) entry which is preliminary data.</text>
</comment>
<keyword evidence="2" id="KW-1185">Reference proteome</keyword>
<gene>
    <name evidence="1" type="ORF">MML48_9g00001913</name>
</gene>
<dbReference type="Proteomes" id="UP001056778">
    <property type="component" value="Chromosome 9"/>
</dbReference>
<evidence type="ECO:0000313" key="1">
    <source>
        <dbReference type="EMBL" id="KAI4454749.1"/>
    </source>
</evidence>
<evidence type="ECO:0000313" key="2">
    <source>
        <dbReference type="Proteomes" id="UP001056778"/>
    </source>
</evidence>
<sequence length="281" mass="33141">MSFQYGYAAEDIVKEDRVTWQEIETIKEWNLNANVPILLDEQVVGFLLSCDRDVEFTKKTIADYFRVRTYAKHLFNNRDVERDDLQLQLATLEYIAFPEKTEDGCVIIYHKLHDPTYSKYNMAESMKLLFMTIDAALYEYPPTGLIILFDMKGLGLMHLTRVRLGCVKAFFEYCQDCLPVKLKTIHVLNTVYFVDKIMNIIKPFMNKELYDLMYFHPPNLNMEKFYRSYISKKCLPSDYGGDLPNTRILHEMNTKRLAELKPFFDAEEAFRSSFNNKLNQN</sequence>
<dbReference type="EMBL" id="CM043023">
    <property type="protein sequence ID" value="KAI4454749.1"/>
    <property type="molecule type" value="Genomic_DNA"/>
</dbReference>